<protein>
    <submittedName>
        <fullName evidence="1">Class I SAM-dependent methyltransferase</fullName>
    </submittedName>
</protein>
<keyword evidence="2" id="KW-1185">Reference proteome</keyword>
<dbReference type="EMBL" id="SRMF01000011">
    <property type="protein sequence ID" value="TGG90737.1"/>
    <property type="molecule type" value="Genomic_DNA"/>
</dbReference>
<keyword evidence="1" id="KW-0489">Methyltransferase</keyword>
<dbReference type="CDD" id="cd02440">
    <property type="entry name" value="AdoMet_MTases"/>
    <property type="match status" value="1"/>
</dbReference>
<sequence length="238" mass="27154">MPNSVSAVTHSAATLHSPAPDACTLCGSQRLSLYHQDSRRIYWVCETCSLVQVPKPFWLSAAAEKKEYDQHDNRPDDPGYRRFLSRTLNPVRERVAPPASGLDFGCGPGPALARMFEEAGYDMALYDLFYYPDESVLTREYDFITATEVLEHLHDPAAWLQRLWQCLKPGGVLAVQTKRVVSQAHFAGWHYTRDPTHVIFFSIATLQWLSRRWQAPVRLTHPDVALFEKPHKQQMGDK</sequence>
<dbReference type="GO" id="GO:0032259">
    <property type="term" value="P:methylation"/>
    <property type="evidence" value="ECO:0007669"/>
    <property type="project" value="UniProtKB-KW"/>
</dbReference>
<gene>
    <name evidence="1" type="ORF">E4656_17530</name>
</gene>
<dbReference type="OrthoDB" id="9791944at2"/>
<comment type="caution">
    <text evidence="1">The sequence shown here is derived from an EMBL/GenBank/DDBJ whole genome shotgun (WGS) entry which is preliminary data.</text>
</comment>
<dbReference type="Pfam" id="PF13489">
    <property type="entry name" value="Methyltransf_23"/>
    <property type="match status" value="1"/>
</dbReference>
<dbReference type="SUPFAM" id="SSF53335">
    <property type="entry name" value="S-adenosyl-L-methionine-dependent methyltransferases"/>
    <property type="match status" value="1"/>
</dbReference>
<accession>A0A4Z0W9B8</accession>
<dbReference type="InterPro" id="IPR029063">
    <property type="entry name" value="SAM-dependent_MTases_sf"/>
</dbReference>
<organism evidence="1 2">
    <name type="scientific">Natronospirillum operosum</name>
    <dbReference type="NCBI Taxonomy" id="2759953"/>
    <lineage>
        <taxon>Bacteria</taxon>
        <taxon>Pseudomonadati</taxon>
        <taxon>Pseudomonadota</taxon>
        <taxon>Gammaproteobacteria</taxon>
        <taxon>Oceanospirillales</taxon>
        <taxon>Natronospirillaceae</taxon>
        <taxon>Natronospirillum</taxon>
    </lineage>
</organism>
<dbReference type="Gene3D" id="3.40.50.150">
    <property type="entry name" value="Vaccinia Virus protein VP39"/>
    <property type="match status" value="1"/>
</dbReference>
<dbReference type="AlphaFoldDB" id="A0A4Z0W9B8"/>
<evidence type="ECO:0000313" key="2">
    <source>
        <dbReference type="Proteomes" id="UP000297475"/>
    </source>
</evidence>
<proteinExistence type="predicted"/>
<dbReference type="Proteomes" id="UP000297475">
    <property type="component" value="Unassembled WGS sequence"/>
</dbReference>
<reference evidence="1 2" key="1">
    <citation type="submission" date="2019-04" db="EMBL/GenBank/DDBJ databases">
        <title>Natronospirillum operosus gen. nov., sp. nov., a haloalkaliphilic satellite isolated from decaying biomass of laboratory culture of cyanobacterium Geitlerinema sp. and proposal of Natronospirillaceae fam. nov. and Saccharospirillaceae fam. nov.</title>
        <authorList>
            <person name="Kevbrin V."/>
            <person name="Boltyanskaya Y."/>
            <person name="Koziaeva V."/>
            <person name="Grouzdev D.S."/>
            <person name="Park M."/>
            <person name="Cho J."/>
        </authorList>
    </citation>
    <scope>NUCLEOTIDE SEQUENCE [LARGE SCALE GENOMIC DNA]</scope>
    <source>
        <strain evidence="1 2">G-116</strain>
    </source>
</reference>
<name>A0A4Z0W9B8_9GAMM</name>
<dbReference type="GO" id="GO:0008168">
    <property type="term" value="F:methyltransferase activity"/>
    <property type="evidence" value="ECO:0007669"/>
    <property type="project" value="UniProtKB-KW"/>
</dbReference>
<evidence type="ECO:0000313" key="1">
    <source>
        <dbReference type="EMBL" id="TGG90737.1"/>
    </source>
</evidence>
<keyword evidence="1" id="KW-0808">Transferase</keyword>